<gene>
    <name evidence="2" type="ORF">AR1Y2_0603</name>
</gene>
<sequence>MQSTEKISVWEQLRIACTKPRQYKKLLNLKKWKVAIFTLLLGLVITLLGPVMDLAGFAVSVGGPKNFVMNRLPAFELKDGQLTLDHAVDFNLGAIHISADSSKKNVGKDDFDEKYSDEIHFSKNNMAIKTSVMGQTVTKNFNTMKNVTFTNQDMANLLPLVYFMVFVALLFVYGGVILQYLFYCLLISWLVSLNMRTRNQPMAFGKIFQMSIYARVPCELIGTIGLTAGISFFTGIIWIMIGYMVSYQLMMMGLMEKKAKE</sequence>
<reference evidence="2 3" key="1">
    <citation type="submission" date="2019-05" db="EMBL/GenBank/DDBJ databases">
        <title>Complete genome sequencing of Anaerostipes rhamnosivorans.</title>
        <authorList>
            <person name="Bui T.P.N."/>
            <person name="de Vos W.M."/>
        </authorList>
    </citation>
    <scope>NUCLEOTIDE SEQUENCE [LARGE SCALE GENOMIC DNA]</scope>
    <source>
        <strain evidence="2 3">1y2</strain>
    </source>
</reference>
<evidence type="ECO:0000313" key="2">
    <source>
        <dbReference type="EMBL" id="QCP34057.1"/>
    </source>
</evidence>
<evidence type="ECO:0008006" key="4">
    <source>
        <dbReference type="Google" id="ProtNLM"/>
    </source>
</evidence>
<evidence type="ECO:0000313" key="3">
    <source>
        <dbReference type="Proteomes" id="UP000298653"/>
    </source>
</evidence>
<feature type="transmembrane region" description="Helical" evidence="1">
    <location>
        <begin position="160"/>
        <end position="191"/>
    </location>
</feature>
<dbReference type="KEGG" id="arf:AR1Y2_0603"/>
<dbReference type="Pfam" id="PF06691">
    <property type="entry name" value="DUF1189"/>
    <property type="match status" value="1"/>
</dbReference>
<keyword evidence="1" id="KW-0812">Transmembrane</keyword>
<feature type="transmembrane region" description="Helical" evidence="1">
    <location>
        <begin position="34"/>
        <end position="59"/>
    </location>
</feature>
<dbReference type="InterPro" id="IPR009574">
    <property type="entry name" value="DUF1189"/>
</dbReference>
<keyword evidence="1" id="KW-1133">Transmembrane helix</keyword>
<proteinExistence type="predicted"/>
<dbReference type="Proteomes" id="UP000298653">
    <property type="component" value="Chromosome"/>
</dbReference>
<organism evidence="2 3">
    <name type="scientific">Anaerostipes rhamnosivorans</name>
    <dbReference type="NCBI Taxonomy" id="1229621"/>
    <lineage>
        <taxon>Bacteria</taxon>
        <taxon>Bacillati</taxon>
        <taxon>Bacillota</taxon>
        <taxon>Clostridia</taxon>
        <taxon>Lachnospirales</taxon>
        <taxon>Lachnospiraceae</taxon>
        <taxon>Anaerostipes</taxon>
    </lineage>
</organism>
<protein>
    <recommendedName>
        <fullName evidence="4">DUF1189 domain-containing protein</fullName>
    </recommendedName>
</protein>
<dbReference type="RefSeq" id="WP_137327640.1">
    <property type="nucleotide sequence ID" value="NZ_CP040058.1"/>
</dbReference>
<name>A0A4P8IC30_9FIRM</name>
<dbReference type="EMBL" id="CP040058">
    <property type="protein sequence ID" value="QCP34057.1"/>
    <property type="molecule type" value="Genomic_DNA"/>
</dbReference>
<keyword evidence="3" id="KW-1185">Reference proteome</keyword>
<dbReference type="AlphaFoldDB" id="A0A4P8IC30"/>
<dbReference type="OrthoDB" id="2047149at2"/>
<keyword evidence="1" id="KW-0472">Membrane</keyword>
<accession>A0A4P8IC30</accession>
<evidence type="ECO:0000256" key="1">
    <source>
        <dbReference type="SAM" id="Phobius"/>
    </source>
</evidence>